<dbReference type="SUPFAM" id="SSF103473">
    <property type="entry name" value="MFS general substrate transporter"/>
    <property type="match status" value="1"/>
</dbReference>
<keyword evidence="5 6" id="KW-0472">Membrane</keyword>
<evidence type="ECO:0000313" key="8">
    <source>
        <dbReference type="Proteomes" id="UP001343492"/>
    </source>
</evidence>
<feature type="transmembrane region" description="Helical" evidence="6">
    <location>
        <begin position="55"/>
        <end position="78"/>
    </location>
</feature>
<evidence type="ECO:0000256" key="5">
    <source>
        <dbReference type="ARBA" id="ARBA00023136"/>
    </source>
</evidence>
<feature type="transmembrane region" description="Helical" evidence="6">
    <location>
        <begin position="154"/>
        <end position="176"/>
    </location>
</feature>
<dbReference type="EMBL" id="JAZDQV010000005">
    <property type="protein sequence ID" value="MEE1877296.1"/>
    <property type="molecule type" value="Genomic_DNA"/>
</dbReference>
<keyword evidence="2" id="KW-0813">Transport</keyword>
<evidence type="ECO:0000256" key="6">
    <source>
        <dbReference type="SAM" id="Phobius"/>
    </source>
</evidence>
<comment type="caution">
    <text evidence="7">The sequence shown here is derived from an EMBL/GenBank/DDBJ whole genome shotgun (WGS) entry which is preliminary data.</text>
</comment>
<dbReference type="Pfam" id="PF13000">
    <property type="entry name" value="Acatn"/>
    <property type="match status" value="1"/>
</dbReference>
<evidence type="ECO:0000256" key="1">
    <source>
        <dbReference type="ARBA" id="ARBA00004141"/>
    </source>
</evidence>
<evidence type="ECO:0000256" key="3">
    <source>
        <dbReference type="ARBA" id="ARBA00022692"/>
    </source>
</evidence>
<dbReference type="InterPro" id="IPR024371">
    <property type="entry name" value="AcetylCoA_trans_1-like"/>
</dbReference>
<feature type="transmembrane region" description="Helical" evidence="6">
    <location>
        <begin position="115"/>
        <end position="133"/>
    </location>
</feature>
<feature type="transmembrane region" description="Helical" evidence="6">
    <location>
        <begin position="182"/>
        <end position="202"/>
    </location>
</feature>
<keyword evidence="8" id="KW-1185">Reference proteome</keyword>
<comment type="subcellular location">
    <subcellularLocation>
        <location evidence="1">Membrane</location>
        <topology evidence="1">Multi-pass membrane protein</topology>
    </subcellularLocation>
</comment>
<dbReference type="PANTHER" id="PTHR12778:SF10">
    <property type="entry name" value="MAJOR FACILITATOR SUPERFAMILY DOMAIN-CONTAINING PROTEIN 3"/>
    <property type="match status" value="1"/>
</dbReference>
<organism evidence="7 8">
    <name type="scientific">Altererythrobacter litoralis</name>
    <dbReference type="NCBI Taxonomy" id="3113904"/>
    <lineage>
        <taxon>Bacteria</taxon>
        <taxon>Pseudomonadati</taxon>
        <taxon>Pseudomonadota</taxon>
        <taxon>Alphaproteobacteria</taxon>
        <taxon>Sphingomonadales</taxon>
        <taxon>Erythrobacteraceae</taxon>
        <taxon>Altererythrobacter</taxon>
    </lineage>
</organism>
<evidence type="ECO:0000313" key="7">
    <source>
        <dbReference type="EMBL" id="MEE1877296.1"/>
    </source>
</evidence>
<dbReference type="Gene3D" id="1.20.1250.20">
    <property type="entry name" value="MFS general substrate transporter like domains"/>
    <property type="match status" value="1"/>
</dbReference>
<feature type="transmembrane region" description="Helical" evidence="6">
    <location>
        <begin position="22"/>
        <end position="43"/>
    </location>
</feature>
<name>A0ABU7GE67_9SPHN</name>
<keyword evidence="3 6" id="KW-0812">Transmembrane</keyword>
<proteinExistence type="predicted"/>
<dbReference type="Proteomes" id="UP001343492">
    <property type="component" value="Unassembled WGS sequence"/>
</dbReference>
<keyword evidence="4 6" id="KW-1133">Transmembrane helix</keyword>
<dbReference type="InterPro" id="IPR036259">
    <property type="entry name" value="MFS_trans_sf"/>
</dbReference>
<reference evidence="7 8" key="1">
    <citation type="submission" date="2024-01" db="EMBL/GenBank/DDBJ databases">
        <title>The genome sequence of Erythrobacteraceae sp. strain 1XM1-14.</title>
        <authorList>
            <person name="Liu Y."/>
        </authorList>
    </citation>
    <scope>NUCLEOTIDE SEQUENCE [LARGE SCALE GENOMIC DNA]</scope>
    <source>
        <strain evidence="7 8">1XM1-14</strain>
    </source>
</reference>
<feature type="transmembrane region" description="Helical" evidence="6">
    <location>
        <begin position="90"/>
        <end position="109"/>
    </location>
</feature>
<evidence type="ECO:0000256" key="2">
    <source>
        <dbReference type="ARBA" id="ARBA00022448"/>
    </source>
</evidence>
<protein>
    <submittedName>
        <fullName evidence="7">MFS transporter</fullName>
    </submittedName>
</protein>
<sequence>MATVASTGSSGLILSRSKPLRLFTLLLFYFTQGFPLGLFYYALPAWMSANGSSTAEIASVVAASALPWSFKLINGFLIDRYTFLPMGRRRSWIIGAQAVIVAVFLTGAIVSPASAYIFLLSALSFCANTAVTFQDVGIDSLAVDIMPDNERAKAAGIMFGAQLLGMSAATALGGYMFQKWGITVGLLGLSMFPLLVMIYGICIRERSGERLLPWTAGASHPLNAKIKVDAWWPLLRGSFKALYVPLTLAAVPVLLLRSVPYGAFEAFHPELFTQPQAGR</sequence>
<evidence type="ECO:0000256" key="4">
    <source>
        <dbReference type="ARBA" id="ARBA00022989"/>
    </source>
</evidence>
<dbReference type="RefSeq" id="WP_354144404.1">
    <property type="nucleotide sequence ID" value="NZ_JAZDQV010000005.1"/>
</dbReference>
<dbReference type="InterPro" id="IPR004752">
    <property type="entry name" value="AmpG_permease/AT-1"/>
</dbReference>
<accession>A0ABU7GE67</accession>
<dbReference type="PANTHER" id="PTHR12778">
    <property type="entry name" value="SOLUTE CARRIER FAMILY 33 ACETYL-COA TRANSPORTER -RELATED"/>
    <property type="match status" value="1"/>
</dbReference>
<gene>
    <name evidence="7" type="ORF">VRS74_06305</name>
</gene>